<keyword evidence="1" id="KW-0472">Membrane</keyword>
<dbReference type="EMBL" id="JBHRXK010000001">
    <property type="protein sequence ID" value="MFC3549671.1"/>
    <property type="molecule type" value="Genomic_DNA"/>
</dbReference>
<keyword evidence="1" id="KW-0812">Transmembrane</keyword>
<evidence type="ECO:0000313" key="2">
    <source>
        <dbReference type="EMBL" id="MFC3549671.1"/>
    </source>
</evidence>
<gene>
    <name evidence="2" type="ORF">ACFOLC_01420</name>
</gene>
<keyword evidence="1" id="KW-1133">Transmembrane helix</keyword>
<evidence type="ECO:0008006" key="4">
    <source>
        <dbReference type="Google" id="ProtNLM"/>
    </source>
</evidence>
<keyword evidence="3" id="KW-1185">Reference proteome</keyword>
<accession>A0ABV7RPB7</accession>
<comment type="caution">
    <text evidence="2">The sequence shown here is derived from an EMBL/GenBank/DDBJ whole genome shotgun (WGS) entry which is preliminary data.</text>
</comment>
<organism evidence="2 3">
    <name type="scientific">Lysobacter cavernae</name>
    <dbReference type="NCBI Taxonomy" id="1685901"/>
    <lineage>
        <taxon>Bacteria</taxon>
        <taxon>Pseudomonadati</taxon>
        <taxon>Pseudomonadota</taxon>
        <taxon>Gammaproteobacteria</taxon>
        <taxon>Lysobacterales</taxon>
        <taxon>Lysobacteraceae</taxon>
        <taxon>Lysobacter</taxon>
    </lineage>
</organism>
<dbReference type="Proteomes" id="UP001595740">
    <property type="component" value="Unassembled WGS sequence"/>
</dbReference>
<name>A0ABV7RPB7_9GAMM</name>
<feature type="transmembrane region" description="Helical" evidence="1">
    <location>
        <begin position="29"/>
        <end position="48"/>
    </location>
</feature>
<evidence type="ECO:0000313" key="3">
    <source>
        <dbReference type="Proteomes" id="UP001595740"/>
    </source>
</evidence>
<proteinExistence type="predicted"/>
<dbReference type="RefSeq" id="WP_386756932.1">
    <property type="nucleotide sequence ID" value="NZ_JBHRXK010000001.1"/>
</dbReference>
<protein>
    <recommendedName>
        <fullName evidence="4">Translocation/assembly module TamB</fullName>
    </recommendedName>
</protein>
<sequence length="748" mass="81948">MNSPSALRQNLQPLWNRIPSGLRPWLKRVALALLIVYAAYLLLGNVFLNTPLGPWAANRKPDKFQIEWGPGVTWWPGRVAVWDVKMKGHAGRTLWAVQAAKASGRVAILPLLRKTVRVPEVWVSEVAGEVDMTGARKPPPPVRPGGWVLQFDRIATDSIRHGRFAGLTLEGTGSAQVGFYKQLRGGALELMPSKAHFDKARLSLDGDELLRDAGIDARFTIARHTRAQASGIRKLLMTDAQLTLDGSTAALQVNVDPNGKIALKTVPGQGSAHAQLTFARGVLKPGSQLRWHMPVTGTDSTGSARADSLDVNLDVGQDVVLKAKVPPQQGGMLALDADLRVRGNEVPLHDFKTLLPRTSGHVVGKWQFASLRWLGNFFTNAPWLSLDGAGSVDADVQVRDGKIAAGSRVGVPEVTAIADVMGNRIQGQARADGRLDAGPNGELLPKLDLVMERFNIAADTARSRPYVEGQNLRLSLETLSGFAQGKLRQPGALKQARQSLRAHLTFNDAHVPDLRVYNHYLPKTHLRFDGGSGLLSGDLTLDGAGDIGHGWLRVNGRATQLHAAGMALRGDIDVNTQLRRANLDGHNFNIDGSSVDLKNVSFTEAGGESRSGWWARINLDRARMDWDKPMSVNGSAHISMKDVGFLLSLFSRQREYPKWIYKLVDAGQAQVSGNVQWQGDTLVLDRMEAKNQRYDLKARLKLHGQSRVGSLYAHWGVLSCAVQVNNGQRDFHLVHAQQWYDAQPNLLR</sequence>
<reference evidence="3" key="1">
    <citation type="journal article" date="2019" name="Int. J. Syst. Evol. Microbiol.">
        <title>The Global Catalogue of Microorganisms (GCM) 10K type strain sequencing project: providing services to taxonomists for standard genome sequencing and annotation.</title>
        <authorList>
            <consortium name="The Broad Institute Genomics Platform"/>
            <consortium name="The Broad Institute Genome Sequencing Center for Infectious Disease"/>
            <person name="Wu L."/>
            <person name="Ma J."/>
        </authorList>
    </citation>
    <scope>NUCLEOTIDE SEQUENCE [LARGE SCALE GENOMIC DNA]</scope>
    <source>
        <strain evidence="3">KCTC 42875</strain>
    </source>
</reference>
<evidence type="ECO:0000256" key="1">
    <source>
        <dbReference type="SAM" id="Phobius"/>
    </source>
</evidence>